<organism evidence="1 2">
    <name type="scientific">Acidovorax facilis</name>
    <dbReference type="NCBI Taxonomy" id="12917"/>
    <lineage>
        <taxon>Bacteria</taxon>
        <taxon>Pseudomonadati</taxon>
        <taxon>Pseudomonadota</taxon>
        <taxon>Betaproteobacteria</taxon>
        <taxon>Burkholderiales</taxon>
        <taxon>Comamonadaceae</taxon>
        <taxon>Acidovorax</taxon>
    </lineage>
</organism>
<dbReference type="EMBL" id="JBHSAJ010000037">
    <property type="protein sequence ID" value="MFC3935655.1"/>
    <property type="molecule type" value="Genomic_DNA"/>
</dbReference>
<proteinExistence type="predicted"/>
<protein>
    <submittedName>
        <fullName evidence="1">Uncharacterized protein</fullName>
    </submittedName>
</protein>
<comment type="caution">
    <text evidence="1">The sequence shown here is derived from an EMBL/GenBank/DDBJ whole genome shotgun (WGS) entry which is preliminary data.</text>
</comment>
<sequence>MQTSFKFQNGAIGELALADGQPLFVLTGVPGLPGELRYFAAQWVDAAARSSGFTMAGGYIDDPLVTVSPAETACAAEWVRARVSFLRLGEFKVAFVDSDPSMPF</sequence>
<dbReference type="Proteomes" id="UP001595693">
    <property type="component" value="Unassembled WGS sequence"/>
</dbReference>
<dbReference type="RefSeq" id="WP_252635553.1">
    <property type="nucleotide sequence ID" value="NZ_JAMXAX010000009.1"/>
</dbReference>
<evidence type="ECO:0000313" key="2">
    <source>
        <dbReference type="Proteomes" id="UP001595693"/>
    </source>
</evidence>
<evidence type="ECO:0000313" key="1">
    <source>
        <dbReference type="EMBL" id="MFC3935655.1"/>
    </source>
</evidence>
<keyword evidence="2" id="KW-1185">Reference proteome</keyword>
<accession>A0ABV8DAS9</accession>
<gene>
    <name evidence="1" type="ORF">ACFOW3_13620</name>
</gene>
<name>A0ABV8DAS9_9BURK</name>
<reference evidence="2" key="1">
    <citation type="journal article" date="2019" name="Int. J. Syst. Evol. Microbiol.">
        <title>The Global Catalogue of Microorganisms (GCM) 10K type strain sequencing project: providing services to taxonomists for standard genome sequencing and annotation.</title>
        <authorList>
            <consortium name="The Broad Institute Genomics Platform"/>
            <consortium name="The Broad Institute Genome Sequencing Center for Infectious Disease"/>
            <person name="Wu L."/>
            <person name="Ma J."/>
        </authorList>
    </citation>
    <scope>NUCLEOTIDE SEQUENCE [LARGE SCALE GENOMIC DNA]</scope>
    <source>
        <strain evidence="2">CCUG 2113</strain>
    </source>
</reference>